<dbReference type="Proteomes" id="UP000011534">
    <property type="component" value="Unassembled WGS sequence"/>
</dbReference>
<evidence type="ECO:0000259" key="3">
    <source>
        <dbReference type="Pfam" id="PF04967"/>
    </source>
</evidence>
<keyword evidence="2" id="KW-0804">Transcription</keyword>
<feature type="domain" description="HVO-0513-like N-terminal" evidence="4">
    <location>
        <begin position="23"/>
        <end position="158"/>
    </location>
</feature>
<evidence type="ECO:0000313" key="5">
    <source>
        <dbReference type="EMBL" id="EMA11425.1"/>
    </source>
</evidence>
<keyword evidence="1" id="KW-0805">Transcription regulation</keyword>
<protein>
    <submittedName>
        <fullName evidence="5">Transcription regulator</fullName>
    </submittedName>
</protein>
<dbReference type="InterPro" id="IPR056493">
    <property type="entry name" value="HVO_0513_N"/>
</dbReference>
<dbReference type="PANTHER" id="PTHR34236">
    <property type="entry name" value="DIMETHYL SULFOXIDE REDUCTASE TRANSCRIPTIONAL ACTIVATOR"/>
    <property type="match status" value="1"/>
</dbReference>
<organism evidence="5 6">
    <name type="scientific">Haloarcula vallismortis ATCC 29715</name>
    <dbReference type="NCBI Taxonomy" id="662477"/>
    <lineage>
        <taxon>Archaea</taxon>
        <taxon>Methanobacteriati</taxon>
        <taxon>Methanobacteriota</taxon>
        <taxon>Stenosarchaea group</taxon>
        <taxon>Halobacteria</taxon>
        <taxon>Halobacteriales</taxon>
        <taxon>Haloarculaceae</taxon>
        <taxon>Haloarcula</taxon>
    </lineage>
</organism>
<dbReference type="Pfam" id="PF24278">
    <property type="entry name" value="HVO_0513_N"/>
    <property type="match status" value="1"/>
</dbReference>
<reference evidence="5 6" key="1">
    <citation type="journal article" date="2014" name="PLoS Genet.">
        <title>Phylogenetically driven sequencing of extremely halophilic archaea reveals strategies for static and dynamic osmo-response.</title>
        <authorList>
            <person name="Becker E.A."/>
            <person name="Seitzer P.M."/>
            <person name="Tritt A."/>
            <person name="Larsen D."/>
            <person name="Krusor M."/>
            <person name="Yao A.I."/>
            <person name="Wu D."/>
            <person name="Madern D."/>
            <person name="Eisen J.A."/>
            <person name="Darling A.E."/>
            <person name="Facciotti M.T."/>
        </authorList>
    </citation>
    <scope>NUCLEOTIDE SEQUENCE [LARGE SCALE GENOMIC DNA]</scope>
    <source>
        <strain evidence="5 6">ATCC 29715</strain>
    </source>
</reference>
<accession>M0JUU1</accession>
<feature type="domain" description="HTH bat-type" evidence="3">
    <location>
        <begin position="169"/>
        <end position="220"/>
    </location>
</feature>
<evidence type="ECO:0000256" key="1">
    <source>
        <dbReference type="ARBA" id="ARBA00023015"/>
    </source>
</evidence>
<gene>
    <name evidence="5" type="ORF">C437_00895</name>
</gene>
<name>M0JUU1_HALVA</name>
<dbReference type="EMBL" id="AOLQ01000004">
    <property type="protein sequence ID" value="EMA11425.1"/>
    <property type="molecule type" value="Genomic_DNA"/>
</dbReference>
<evidence type="ECO:0000313" key="6">
    <source>
        <dbReference type="Proteomes" id="UP000011534"/>
    </source>
</evidence>
<proteinExistence type="predicted"/>
<comment type="caution">
    <text evidence="5">The sequence shown here is derived from an EMBL/GenBank/DDBJ whole genome shotgun (WGS) entry which is preliminary data.</text>
</comment>
<sequence>MAVEPAGMKYVSLSLWMEPEIRHPMHQFVMDHDGYEASYLLRWNDMGAAVQTLLFHVDGWPVEPYRAALKHAPRVQEYAISPCPDDSFYLYVRGRPTDADTDLINAFTQAGLVIVSPVAYRADGTTELTLVGPGGTVQQAVETVPDGVSVDVREVGEYDSRRLDTGAALTDRQFEAVAAAVDCGYYGNPREGSVDDIADELGCAPGTAAEHLRKAEAHVMADILEQRPESTA</sequence>
<dbReference type="PATRIC" id="fig|662477.6.peg.176"/>
<dbReference type="InterPro" id="IPR007050">
    <property type="entry name" value="HTH_bacterioopsin"/>
</dbReference>
<dbReference type="PANTHER" id="PTHR34236:SF1">
    <property type="entry name" value="DIMETHYL SULFOXIDE REDUCTASE TRANSCRIPTIONAL ACTIVATOR"/>
    <property type="match status" value="1"/>
</dbReference>
<evidence type="ECO:0000256" key="2">
    <source>
        <dbReference type="ARBA" id="ARBA00023163"/>
    </source>
</evidence>
<keyword evidence="6" id="KW-1185">Reference proteome</keyword>
<evidence type="ECO:0000259" key="4">
    <source>
        <dbReference type="Pfam" id="PF24278"/>
    </source>
</evidence>
<dbReference type="Pfam" id="PF04967">
    <property type="entry name" value="HTH_10"/>
    <property type="match status" value="1"/>
</dbReference>
<dbReference type="AlphaFoldDB" id="M0JUU1"/>